<dbReference type="OrthoDB" id="3993369at2759"/>
<dbReference type="Proteomes" id="UP000697127">
    <property type="component" value="Unassembled WGS sequence"/>
</dbReference>
<gene>
    <name evidence="2" type="ORF">C6P40_003952</name>
</gene>
<comment type="caution">
    <text evidence="2">The sequence shown here is derived from an EMBL/GenBank/DDBJ whole genome shotgun (WGS) entry which is preliminary data.</text>
</comment>
<dbReference type="EMBL" id="PUHW01000048">
    <property type="protein sequence ID" value="KAG0690056.1"/>
    <property type="molecule type" value="Genomic_DNA"/>
</dbReference>
<reference evidence="2" key="1">
    <citation type="submission" date="2020-11" db="EMBL/GenBank/DDBJ databases">
        <title>Kefir isolates.</title>
        <authorList>
            <person name="Marcisauskas S."/>
            <person name="Kim Y."/>
            <person name="Blasche S."/>
        </authorList>
    </citation>
    <scope>NUCLEOTIDE SEQUENCE</scope>
    <source>
        <strain evidence="2">Olga-1</strain>
    </source>
</reference>
<keyword evidence="3" id="KW-1185">Reference proteome</keyword>
<feature type="region of interest" description="Disordered" evidence="1">
    <location>
        <begin position="89"/>
        <end position="110"/>
    </location>
</feature>
<name>A0A9P6WN93_9ASCO</name>
<dbReference type="AlphaFoldDB" id="A0A9P6WN93"/>
<proteinExistence type="predicted"/>
<feature type="region of interest" description="Disordered" evidence="1">
    <location>
        <begin position="1"/>
        <end position="20"/>
    </location>
</feature>
<sequence length="429" mass="49707">MAESTSKTQTQTQTQQNIESARNDIQNLLKMLKLRTKECDDMENETRYLKEYVASFISMAPKHTKMSALTTLHSSNQVDLKLRNKRFSNRGSLREGLSQSPNKSLRRSRTTTGITNTISSMLSDKTLSENNIGNYPNLRTKTHQNAQKILLQNENLDVKSTLSDFKFANKSVINNLPGLYPRVSIEGKHITNLVKSSIKNDILHEQDINSEIEEHSDPSVITLTSNNYHGLSTIKNNYNYSEDEISYNKVLEEKEKRKYTDVEIKVSTVKLLDNSEPLDLTKVKRRLVPDVSPLFYTHEFEPDRASDTDVLLKILSYEFEVIDKEDEEFERRAIEETDVLIVPWYTNALHSVVSICINFIHSFKSMTKEEYNSKYPWDKFYEPELYYQHDIDEDGVLNMDMIPEGLQGISNKIDETINSRYLYVLRKRG</sequence>
<accession>A0A9P6WN93</accession>
<protein>
    <submittedName>
        <fullName evidence="2">Uncharacterized protein</fullName>
    </submittedName>
</protein>
<evidence type="ECO:0000313" key="3">
    <source>
        <dbReference type="Proteomes" id="UP000697127"/>
    </source>
</evidence>
<organism evidence="2 3">
    <name type="scientific">Pichia californica</name>
    <dbReference type="NCBI Taxonomy" id="460514"/>
    <lineage>
        <taxon>Eukaryota</taxon>
        <taxon>Fungi</taxon>
        <taxon>Dikarya</taxon>
        <taxon>Ascomycota</taxon>
        <taxon>Saccharomycotina</taxon>
        <taxon>Pichiomycetes</taxon>
        <taxon>Pichiales</taxon>
        <taxon>Pichiaceae</taxon>
        <taxon>Pichia</taxon>
    </lineage>
</organism>
<evidence type="ECO:0000256" key="1">
    <source>
        <dbReference type="SAM" id="MobiDB-lite"/>
    </source>
</evidence>
<evidence type="ECO:0000313" key="2">
    <source>
        <dbReference type="EMBL" id="KAG0690056.1"/>
    </source>
</evidence>